<sequence length="76" mass="8336">MGLMAIPPEMFSTRHSGGGAIMIWGAFSFNETMELQVVQGHQTAAGNVEIDFFLLQETLATTSKSSKLCSPERVDW</sequence>
<proteinExistence type="predicted"/>
<evidence type="ECO:0000313" key="2">
    <source>
        <dbReference type="Proteomes" id="UP000265020"/>
    </source>
</evidence>
<dbReference type="Ensembl" id="ENSCVAT00000006987.1">
    <property type="protein sequence ID" value="ENSCVAP00000005237.1"/>
    <property type="gene ID" value="ENSCVAG00000006609.1"/>
</dbReference>
<keyword evidence="2" id="KW-1185">Reference proteome</keyword>
<protein>
    <submittedName>
        <fullName evidence="1">Uncharacterized protein</fullName>
    </submittedName>
</protein>
<evidence type="ECO:0000313" key="1">
    <source>
        <dbReference type="Ensembl" id="ENSCVAP00000005237.1"/>
    </source>
</evidence>
<reference evidence="1" key="2">
    <citation type="submission" date="2025-09" db="UniProtKB">
        <authorList>
            <consortium name="Ensembl"/>
        </authorList>
    </citation>
    <scope>IDENTIFICATION</scope>
</reference>
<organism evidence="1 2">
    <name type="scientific">Cyprinodon variegatus</name>
    <name type="common">Sheepshead minnow</name>
    <dbReference type="NCBI Taxonomy" id="28743"/>
    <lineage>
        <taxon>Eukaryota</taxon>
        <taxon>Metazoa</taxon>
        <taxon>Chordata</taxon>
        <taxon>Craniata</taxon>
        <taxon>Vertebrata</taxon>
        <taxon>Euteleostomi</taxon>
        <taxon>Actinopterygii</taxon>
        <taxon>Neopterygii</taxon>
        <taxon>Teleostei</taxon>
        <taxon>Neoteleostei</taxon>
        <taxon>Acanthomorphata</taxon>
        <taxon>Ovalentaria</taxon>
        <taxon>Atherinomorphae</taxon>
        <taxon>Cyprinodontiformes</taxon>
        <taxon>Cyprinodontidae</taxon>
        <taxon>Cyprinodon</taxon>
    </lineage>
</organism>
<dbReference type="GeneTree" id="ENSGT01030000235323"/>
<dbReference type="AlphaFoldDB" id="A0A3Q2CJB1"/>
<reference evidence="1" key="1">
    <citation type="submission" date="2025-08" db="UniProtKB">
        <authorList>
            <consortium name="Ensembl"/>
        </authorList>
    </citation>
    <scope>IDENTIFICATION</scope>
</reference>
<name>A0A3Q2CJB1_CYPVA</name>
<accession>A0A3Q2CJB1</accession>
<dbReference type="Proteomes" id="UP000265020">
    <property type="component" value="Unassembled WGS sequence"/>
</dbReference>